<sequence length="288" mass="31776">MIPDVDNDSIAYLNGEFVRLGDAKISVLDRGFIFGDSIYDVVPVYNGKPFRMEGHLARLERSLKSIGIQTGMQRAQWESLVRDMLARNTLPGNCLVYLQVTRGVAKRDHAFPDKAKVKPTIFGMVSPFVRPGKAPREQGLTAISLPDIRWLRCEIKTTSLLGNVLAKQAAVEAGVDEVVQFRDGYLSEGSSCNIWVVKNGTLLAPPRDNLILEGVRYSLLAELAEEAGIPFEVRPITEQEVAQADEIMLTSASKEVLPIVTYNGKPVGTGRPGEIYARLRTGYDRAVE</sequence>
<dbReference type="AlphaFoldDB" id="A0A366HGD0"/>
<evidence type="ECO:0000256" key="11">
    <source>
        <dbReference type="ARBA" id="ARBA00049229"/>
    </source>
</evidence>
<evidence type="ECO:0000256" key="1">
    <source>
        <dbReference type="ARBA" id="ARBA00001933"/>
    </source>
</evidence>
<dbReference type="EMBL" id="QNRQ01000002">
    <property type="protein sequence ID" value="RBP41659.1"/>
    <property type="molecule type" value="Genomic_DNA"/>
</dbReference>
<comment type="caution">
    <text evidence="12">The sequence shown here is derived from an EMBL/GenBank/DDBJ whole genome shotgun (WGS) entry which is preliminary data.</text>
</comment>
<dbReference type="InterPro" id="IPR036038">
    <property type="entry name" value="Aminotransferase-like"/>
</dbReference>
<dbReference type="Gene3D" id="3.30.470.10">
    <property type="match status" value="1"/>
</dbReference>
<evidence type="ECO:0000313" key="13">
    <source>
        <dbReference type="Proteomes" id="UP000253628"/>
    </source>
</evidence>
<comment type="pathway">
    <text evidence="3">Amino-acid biosynthesis; L-isoleucine biosynthesis; L-isoleucine from 2-oxobutanoate: step 4/4.</text>
</comment>
<dbReference type="InterPro" id="IPR050571">
    <property type="entry name" value="Class-IV_PLP-Dep_Aminotrnsfr"/>
</dbReference>
<dbReference type="GO" id="GO:0004084">
    <property type="term" value="F:branched-chain-amino-acid transaminase activity"/>
    <property type="evidence" value="ECO:0007669"/>
    <property type="project" value="UniProtKB-EC"/>
</dbReference>
<dbReference type="RefSeq" id="WP_113931928.1">
    <property type="nucleotide sequence ID" value="NZ_JACCEU010000002.1"/>
</dbReference>
<dbReference type="Pfam" id="PF01063">
    <property type="entry name" value="Aminotran_4"/>
    <property type="match status" value="1"/>
</dbReference>
<evidence type="ECO:0000256" key="6">
    <source>
        <dbReference type="ARBA" id="ARBA00009320"/>
    </source>
</evidence>
<protein>
    <recommendedName>
        <fullName evidence="7">branched-chain-amino-acid transaminase</fullName>
        <ecNumber evidence="7">2.6.1.42</ecNumber>
    </recommendedName>
</protein>
<dbReference type="InterPro" id="IPR043131">
    <property type="entry name" value="BCAT-like_N"/>
</dbReference>
<dbReference type="InterPro" id="IPR043132">
    <property type="entry name" value="BCAT-like_C"/>
</dbReference>
<dbReference type="FunFam" id="3.20.10.10:FF:000002">
    <property type="entry name" value="D-alanine aminotransferase"/>
    <property type="match status" value="1"/>
</dbReference>
<reference evidence="12 13" key="1">
    <citation type="submission" date="2018-06" db="EMBL/GenBank/DDBJ databases">
        <title>Genomic Encyclopedia of Type Strains, Phase IV (KMG-IV): sequencing the most valuable type-strain genomes for metagenomic binning, comparative biology and taxonomic classification.</title>
        <authorList>
            <person name="Goeker M."/>
        </authorList>
    </citation>
    <scope>NUCLEOTIDE SEQUENCE [LARGE SCALE GENOMIC DNA]</scope>
    <source>
        <strain evidence="12 13">DSM 25520</strain>
    </source>
</reference>
<evidence type="ECO:0000256" key="9">
    <source>
        <dbReference type="ARBA" id="ARBA00048212"/>
    </source>
</evidence>
<evidence type="ECO:0000256" key="8">
    <source>
        <dbReference type="ARBA" id="ARBA00022898"/>
    </source>
</evidence>
<accession>A0A366HGD0</accession>
<dbReference type="SUPFAM" id="SSF56752">
    <property type="entry name" value="D-aminoacid aminotransferase-like PLP-dependent enzymes"/>
    <property type="match status" value="1"/>
</dbReference>
<comment type="catalytic activity">
    <reaction evidence="9">
        <text>L-valine + 2-oxoglutarate = 3-methyl-2-oxobutanoate + L-glutamate</text>
        <dbReference type="Rhea" id="RHEA:24813"/>
        <dbReference type="ChEBI" id="CHEBI:11851"/>
        <dbReference type="ChEBI" id="CHEBI:16810"/>
        <dbReference type="ChEBI" id="CHEBI:29985"/>
        <dbReference type="ChEBI" id="CHEBI:57762"/>
        <dbReference type="EC" id="2.6.1.42"/>
    </reaction>
</comment>
<organism evidence="12 13">
    <name type="scientific">Eoetvoesiella caeni</name>
    <dbReference type="NCBI Taxonomy" id="645616"/>
    <lineage>
        <taxon>Bacteria</taxon>
        <taxon>Pseudomonadati</taxon>
        <taxon>Pseudomonadota</taxon>
        <taxon>Betaproteobacteria</taxon>
        <taxon>Burkholderiales</taxon>
        <taxon>Alcaligenaceae</taxon>
        <taxon>Eoetvoesiella</taxon>
    </lineage>
</organism>
<proteinExistence type="inferred from homology"/>
<name>A0A366HGD0_9BURK</name>
<evidence type="ECO:0000256" key="7">
    <source>
        <dbReference type="ARBA" id="ARBA00013053"/>
    </source>
</evidence>
<dbReference type="PANTHER" id="PTHR42743">
    <property type="entry name" value="AMINO-ACID AMINOTRANSFERASE"/>
    <property type="match status" value="1"/>
</dbReference>
<dbReference type="GO" id="GO:0005829">
    <property type="term" value="C:cytosol"/>
    <property type="evidence" value="ECO:0007669"/>
    <property type="project" value="TreeGrafter"/>
</dbReference>
<evidence type="ECO:0000313" key="12">
    <source>
        <dbReference type="EMBL" id="RBP41659.1"/>
    </source>
</evidence>
<dbReference type="PANTHER" id="PTHR42743:SF11">
    <property type="entry name" value="AMINODEOXYCHORISMATE LYASE"/>
    <property type="match status" value="1"/>
</dbReference>
<comment type="catalytic activity">
    <reaction evidence="11">
        <text>L-leucine + 2-oxoglutarate = 4-methyl-2-oxopentanoate + L-glutamate</text>
        <dbReference type="Rhea" id="RHEA:18321"/>
        <dbReference type="ChEBI" id="CHEBI:16810"/>
        <dbReference type="ChEBI" id="CHEBI:17865"/>
        <dbReference type="ChEBI" id="CHEBI:29985"/>
        <dbReference type="ChEBI" id="CHEBI:57427"/>
        <dbReference type="EC" id="2.6.1.42"/>
    </reaction>
</comment>
<keyword evidence="13" id="KW-1185">Reference proteome</keyword>
<dbReference type="GO" id="GO:0008652">
    <property type="term" value="P:amino acid biosynthetic process"/>
    <property type="evidence" value="ECO:0007669"/>
    <property type="project" value="UniProtKB-ARBA"/>
</dbReference>
<dbReference type="EC" id="2.6.1.42" evidence="7"/>
<comment type="catalytic activity">
    <reaction evidence="10">
        <text>L-isoleucine + 2-oxoglutarate = (S)-3-methyl-2-oxopentanoate + L-glutamate</text>
        <dbReference type="Rhea" id="RHEA:24801"/>
        <dbReference type="ChEBI" id="CHEBI:16810"/>
        <dbReference type="ChEBI" id="CHEBI:29985"/>
        <dbReference type="ChEBI" id="CHEBI:35146"/>
        <dbReference type="ChEBI" id="CHEBI:58045"/>
        <dbReference type="EC" id="2.6.1.42"/>
    </reaction>
</comment>
<dbReference type="Proteomes" id="UP000253628">
    <property type="component" value="Unassembled WGS sequence"/>
</dbReference>
<comment type="similarity">
    <text evidence="6">Belongs to the class-IV pyridoxal-phosphate-dependent aminotransferase family.</text>
</comment>
<evidence type="ECO:0000256" key="10">
    <source>
        <dbReference type="ARBA" id="ARBA00048798"/>
    </source>
</evidence>
<comment type="pathway">
    <text evidence="4">Amino-acid biosynthesis; L-valine biosynthesis; L-valine from pyruvate: step 4/4.</text>
</comment>
<dbReference type="Gene3D" id="3.20.10.10">
    <property type="entry name" value="D-amino Acid Aminotransferase, subunit A, domain 2"/>
    <property type="match status" value="1"/>
</dbReference>
<evidence type="ECO:0000256" key="2">
    <source>
        <dbReference type="ARBA" id="ARBA00003109"/>
    </source>
</evidence>
<comment type="pathway">
    <text evidence="5">Amino-acid biosynthesis; L-leucine biosynthesis; L-leucine from 3-methyl-2-oxobutanoate: step 4/4.</text>
</comment>
<comment type="function">
    <text evidence="2">Acts on leucine, isoleucine and valine.</text>
</comment>
<gene>
    <name evidence="12" type="ORF">DFR37_10238</name>
</gene>
<evidence type="ECO:0000256" key="5">
    <source>
        <dbReference type="ARBA" id="ARBA00005072"/>
    </source>
</evidence>
<evidence type="ECO:0000256" key="4">
    <source>
        <dbReference type="ARBA" id="ARBA00004931"/>
    </source>
</evidence>
<dbReference type="OrthoDB" id="9805628at2"/>
<keyword evidence="8" id="KW-0663">Pyridoxal phosphate</keyword>
<comment type="cofactor">
    <cofactor evidence="1">
        <name>pyridoxal 5'-phosphate</name>
        <dbReference type="ChEBI" id="CHEBI:597326"/>
    </cofactor>
</comment>
<dbReference type="CDD" id="cd01558">
    <property type="entry name" value="D-AAT_like"/>
    <property type="match status" value="1"/>
</dbReference>
<evidence type="ECO:0000256" key="3">
    <source>
        <dbReference type="ARBA" id="ARBA00004824"/>
    </source>
</evidence>
<dbReference type="InterPro" id="IPR001544">
    <property type="entry name" value="Aminotrans_IV"/>
</dbReference>
<dbReference type="GO" id="GO:0046394">
    <property type="term" value="P:carboxylic acid biosynthetic process"/>
    <property type="evidence" value="ECO:0007669"/>
    <property type="project" value="UniProtKB-ARBA"/>
</dbReference>